<evidence type="ECO:0000259" key="6">
    <source>
        <dbReference type="Pfam" id="PF01926"/>
    </source>
</evidence>
<evidence type="ECO:0000256" key="5">
    <source>
        <dbReference type="ARBA" id="ARBA00023136"/>
    </source>
</evidence>
<keyword evidence="3" id="KW-0378">Hydrolase</keyword>
<evidence type="ECO:0000256" key="4">
    <source>
        <dbReference type="ARBA" id="ARBA00023134"/>
    </source>
</evidence>
<dbReference type="SUPFAM" id="SSF52540">
    <property type="entry name" value="P-loop containing nucleoside triphosphate hydrolases"/>
    <property type="match status" value="1"/>
</dbReference>
<dbReference type="PANTHER" id="PTHR10465">
    <property type="entry name" value="TRANSMEMBRANE GTPASE FZO1"/>
    <property type="match status" value="1"/>
</dbReference>
<dbReference type="PANTHER" id="PTHR10465:SF0">
    <property type="entry name" value="SARCALUMENIN"/>
    <property type="match status" value="1"/>
</dbReference>
<dbReference type="InterPro" id="IPR006073">
    <property type="entry name" value="GTP-bd"/>
</dbReference>
<dbReference type="Gene3D" id="3.40.50.300">
    <property type="entry name" value="P-loop containing nucleotide triphosphate hydrolases"/>
    <property type="match status" value="1"/>
</dbReference>
<dbReference type="InterPro" id="IPR027417">
    <property type="entry name" value="P-loop_NTPase"/>
</dbReference>
<feature type="domain" description="G" evidence="6">
    <location>
        <begin position="47"/>
        <end position="151"/>
    </location>
</feature>
<keyword evidence="4" id="KW-0342">GTP-binding</keyword>
<keyword evidence="2" id="KW-0547">Nucleotide-binding</keyword>
<protein>
    <submittedName>
        <fullName evidence="7">GTPase</fullName>
    </submittedName>
</protein>
<evidence type="ECO:0000313" key="8">
    <source>
        <dbReference type="Proteomes" id="UP001466893"/>
    </source>
</evidence>
<comment type="subcellular location">
    <subcellularLocation>
        <location evidence="1">Membrane</location>
    </subcellularLocation>
</comment>
<evidence type="ECO:0000256" key="2">
    <source>
        <dbReference type="ARBA" id="ARBA00022741"/>
    </source>
</evidence>
<dbReference type="InterPro" id="IPR027094">
    <property type="entry name" value="Mitofusin_fam"/>
</dbReference>
<keyword evidence="5" id="KW-0472">Membrane</keyword>
<proteinExistence type="predicted"/>
<dbReference type="RefSeq" id="WP_342322957.1">
    <property type="nucleotide sequence ID" value="NZ_CP151800.1"/>
</dbReference>
<dbReference type="Pfam" id="PF01926">
    <property type="entry name" value="MMR_HSR1"/>
    <property type="match status" value="1"/>
</dbReference>
<evidence type="ECO:0000256" key="3">
    <source>
        <dbReference type="ARBA" id="ARBA00022801"/>
    </source>
</evidence>
<organism evidence="7 8">
    <name type="scientific">Kosakonia calanthes</name>
    <dbReference type="NCBI Taxonomy" id="3139408"/>
    <lineage>
        <taxon>Bacteria</taxon>
        <taxon>Pseudomonadati</taxon>
        <taxon>Pseudomonadota</taxon>
        <taxon>Gammaproteobacteria</taxon>
        <taxon>Enterobacterales</taxon>
        <taxon>Enterobacteriaceae</taxon>
        <taxon>Kosakonia</taxon>
    </lineage>
</organism>
<sequence>MTLSLNDLYRIYHDTEAFVRHYPALEPAFRPVAARFAEKMRKPDASIMVYGVYNAGKSTLINALLGAETAPTGDFPLTDRVDEYRWGQYAILDTPGVDAPLDHEKVTQQQMLNVDAIVFVVNPSGAAEEMKTLQVMIDLLAQGKKLFLVFNEKEDFSVELFTRLKNSTRMRLQELAAAKGMDAVLADIPIWRVNAQRALDGKLRQKPGLIEYSGYPAFETALTGFIDSITPDDISKQLAHSLHDFLDTLLASLMQNSGDDAVRQYNTLLKNLLAAQAACQREVNKEIARNRLILQTRSKTALQQDPQHCQQTIGAIYHEAVDNVNRVLTDETAFLSSQFAQDVQALETALAGAPHHNNVQVQGIQPGTDETMPANKGLLDKVNADAVKSAVGTVGSVAKPEHVVAGLKLVKEWLPSVMKGIGPKTMEKWGTLVVGKWIPYVGTAVTVISTLWDMVAEDPQEKRLREQSEHYARERERFMQEVEDISRDIAAKFEKAMADEVRDILTPWFTEMTQKVTATLDVANSEMQANRDALTQAQRLSDRLTDA</sequence>
<gene>
    <name evidence="7" type="ORF">AAEY27_00150</name>
</gene>
<evidence type="ECO:0000313" key="7">
    <source>
        <dbReference type="EMBL" id="WZV98349.1"/>
    </source>
</evidence>
<reference evidence="7 8" key="1">
    <citation type="submission" date="2024-04" db="EMBL/GenBank/DDBJ databases">
        <title>Kosakonia calanthae sp. nov., a halophilic bacterium isolated from leaves of Calanthe tiplacata.</title>
        <authorList>
            <person name="Wu P."/>
        </authorList>
    </citation>
    <scope>NUCLEOTIDE SEQUENCE [LARGE SCALE GENOMIC DNA]</scope>
    <source>
        <strain evidence="7 8">BYX6</strain>
    </source>
</reference>
<accession>A0ABZ3B4S6</accession>
<dbReference type="Proteomes" id="UP001466893">
    <property type="component" value="Chromosome"/>
</dbReference>
<dbReference type="EMBL" id="CP151800">
    <property type="protein sequence ID" value="WZV98349.1"/>
    <property type="molecule type" value="Genomic_DNA"/>
</dbReference>
<name>A0ABZ3B4S6_9ENTR</name>
<evidence type="ECO:0000256" key="1">
    <source>
        <dbReference type="ARBA" id="ARBA00004370"/>
    </source>
</evidence>
<keyword evidence="8" id="KW-1185">Reference proteome</keyword>